<reference evidence="2 3" key="1">
    <citation type="submission" date="2021-06" db="EMBL/GenBank/DDBJ databases">
        <authorList>
            <person name="Palmer J.M."/>
        </authorList>
    </citation>
    <scope>NUCLEOTIDE SEQUENCE [LARGE SCALE GENOMIC DNA]</scope>
    <source>
        <strain evidence="2 3">GA_2019</strain>
        <tissue evidence="2">Muscle</tissue>
    </source>
</reference>
<accession>A0ABV0NAN0</accession>
<feature type="compositionally biased region" description="Basic residues" evidence="1">
    <location>
        <begin position="36"/>
        <end position="47"/>
    </location>
</feature>
<dbReference type="Proteomes" id="UP001476798">
    <property type="component" value="Unassembled WGS sequence"/>
</dbReference>
<evidence type="ECO:0000313" key="2">
    <source>
        <dbReference type="EMBL" id="MEQ2168423.1"/>
    </source>
</evidence>
<keyword evidence="3" id="KW-1185">Reference proteome</keyword>
<gene>
    <name evidence="2" type="ORF">GOODEAATRI_014248</name>
</gene>
<sequence>MINNRRDEQNVIRQSGNISYLCVRSRMRPGDLQITARRKSTHRQKRRNEKDASGPTDTEEALLYDLKLPPRPPLHTHTHRHSSENCTHMLWTTHCLVDLFKSQELCLSFPTSCSQKYL</sequence>
<protein>
    <submittedName>
        <fullName evidence="2">Uncharacterized protein</fullName>
    </submittedName>
</protein>
<proteinExistence type="predicted"/>
<name>A0ABV0NAN0_9TELE</name>
<organism evidence="2 3">
    <name type="scientific">Goodea atripinnis</name>
    <dbReference type="NCBI Taxonomy" id="208336"/>
    <lineage>
        <taxon>Eukaryota</taxon>
        <taxon>Metazoa</taxon>
        <taxon>Chordata</taxon>
        <taxon>Craniata</taxon>
        <taxon>Vertebrata</taxon>
        <taxon>Euteleostomi</taxon>
        <taxon>Actinopterygii</taxon>
        <taxon>Neopterygii</taxon>
        <taxon>Teleostei</taxon>
        <taxon>Neoteleostei</taxon>
        <taxon>Acanthomorphata</taxon>
        <taxon>Ovalentaria</taxon>
        <taxon>Atherinomorphae</taxon>
        <taxon>Cyprinodontiformes</taxon>
        <taxon>Goodeidae</taxon>
        <taxon>Goodea</taxon>
    </lineage>
</organism>
<evidence type="ECO:0000313" key="3">
    <source>
        <dbReference type="Proteomes" id="UP001476798"/>
    </source>
</evidence>
<evidence type="ECO:0000256" key="1">
    <source>
        <dbReference type="SAM" id="MobiDB-lite"/>
    </source>
</evidence>
<comment type="caution">
    <text evidence="2">The sequence shown here is derived from an EMBL/GenBank/DDBJ whole genome shotgun (WGS) entry which is preliminary data.</text>
</comment>
<dbReference type="EMBL" id="JAHRIO010030980">
    <property type="protein sequence ID" value="MEQ2168423.1"/>
    <property type="molecule type" value="Genomic_DNA"/>
</dbReference>
<feature type="region of interest" description="Disordered" evidence="1">
    <location>
        <begin position="31"/>
        <end position="60"/>
    </location>
</feature>